<sequence length="34" mass="3979">TIYMKGLTNICLSIFALKNIFRTNNIIFAKKKIF</sequence>
<accession>A0A383CJ15</accession>
<gene>
    <name evidence="1" type="ORF">METZ01_LOCUS485221</name>
</gene>
<protein>
    <submittedName>
        <fullName evidence="1">Uncharacterized protein</fullName>
    </submittedName>
</protein>
<reference evidence="1" key="1">
    <citation type="submission" date="2018-05" db="EMBL/GenBank/DDBJ databases">
        <authorList>
            <person name="Lanie J.A."/>
            <person name="Ng W.-L."/>
            <person name="Kazmierczak K.M."/>
            <person name="Andrzejewski T.M."/>
            <person name="Davidsen T.M."/>
            <person name="Wayne K.J."/>
            <person name="Tettelin H."/>
            <person name="Glass J.I."/>
            <person name="Rusch D."/>
            <person name="Podicherti R."/>
            <person name="Tsui H.-C.T."/>
            <person name="Winkler M.E."/>
        </authorList>
    </citation>
    <scope>NUCLEOTIDE SEQUENCE</scope>
</reference>
<dbReference type="AlphaFoldDB" id="A0A383CJ15"/>
<evidence type="ECO:0000313" key="1">
    <source>
        <dbReference type="EMBL" id="SVE32367.1"/>
    </source>
</evidence>
<proteinExistence type="predicted"/>
<organism evidence="1">
    <name type="scientific">marine metagenome</name>
    <dbReference type="NCBI Taxonomy" id="408172"/>
    <lineage>
        <taxon>unclassified sequences</taxon>
        <taxon>metagenomes</taxon>
        <taxon>ecological metagenomes</taxon>
    </lineage>
</organism>
<feature type="non-terminal residue" evidence="1">
    <location>
        <position position="1"/>
    </location>
</feature>
<dbReference type="EMBL" id="UINC01209374">
    <property type="protein sequence ID" value="SVE32367.1"/>
    <property type="molecule type" value="Genomic_DNA"/>
</dbReference>
<name>A0A383CJ15_9ZZZZ</name>